<organism evidence="1 2">
    <name type="scientific">Hibiscus sabdariffa</name>
    <name type="common">roselle</name>
    <dbReference type="NCBI Taxonomy" id="183260"/>
    <lineage>
        <taxon>Eukaryota</taxon>
        <taxon>Viridiplantae</taxon>
        <taxon>Streptophyta</taxon>
        <taxon>Embryophyta</taxon>
        <taxon>Tracheophyta</taxon>
        <taxon>Spermatophyta</taxon>
        <taxon>Magnoliopsida</taxon>
        <taxon>eudicotyledons</taxon>
        <taxon>Gunneridae</taxon>
        <taxon>Pentapetalae</taxon>
        <taxon>rosids</taxon>
        <taxon>malvids</taxon>
        <taxon>Malvales</taxon>
        <taxon>Malvaceae</taxon>
        <taxon>Malvoideae</taxon>
        <taxon>Hibiscus</taxon>
    </lineage>
</organism>
<protein>
    <submittedName>
        <fullName evidence="1">Uncharacterized protein</fullName>
    </submittedName>
</protein>
<accession>A0ABR2G8N7</accession>
<sequence length="87" mass="9560">MGSGYHDWSDEGWFGHRMLLWVSGLVLAYGSNNGCRMVVDGEDEWCRFSDEGKEARGSGLSGEGKMMKEGSVEVIEKSPGSGEIFCF</sequence>
<reference evidence="1 2" key="1">
    <citation type="journal article" date="2024" name="G3 (Bethesda)">
        <title>Genome assembly of Hibiscus sabdariffa L. provides insights into metabolisms of medicinal natural products.</title>
        <authorList>
            <person name="Kim T."/>
        </authorList>
    </citation>
    <scope>NUCLEOTIDE SEQUENCE [LARGE SCALE GENOMIC DNA]</scope>
    <source>
        <strain evidence="1">TK-2024</strain>
        <tissue evidence="1">Old leaves</tissue>
    </source>
</reference>
<evidence type="ECO:0000313" key="2">
    <source>
        <dbReference type="Proteomes" id="UP001472677"/>
    </source>
</evidence>
<evidence type="ECO:0000313" key="1">
    <source>
        <dbReference type="EMBL" id="KAK8596956.1"/>
    </source>
</evidence>
<keyword evidence="2" id="KW-1185">Reference proteome</keyword>
<dbReference type="Proteomes" id="UP001472677">
    <property type="component" value="Unassembled WGS sequence"/>
</dbReference>
<proteinExistence type="predicted"/>
<comment type="caution">
    <text evidence="1">The sequence shown here is derived from an EMBL/GenBank/DDBJ whole genome shotgun (WGS) entry which is preliminary data.</text>
</comment>
<gene>
    <name evidence="1" type="ORF">V6N12_065433</name>
</gene>
<name>A0ABR2G8N7_9ROSI</name>
<dbReference type="EMBL" id="JBBPBM010000002">
    <property type="protein sequence ID" value="KAK8596956.1"/>
    <property type="molecule type" value="Genomic_DNA"/>
</dbReference>